<evidence type="ECO:0000313" key="6">
    <source>
        <dbReference type="Proteomes" id="UP001497497"/>
    </source>
</evidence>
<keyword evidence="6" id="KW-1185">Reference proteome</keyword>
<evidence type="ECO:0000259" key="4">
    <source>
        <dbReference type="PROSITE" id="PS51720"/>
    </source>
</evidence>
<dbReference type="EMBL" id="CAXITT010000049">
    <property type="protein sequence ID" value="CAL1529469.1"/>
    <property type="molecule type" value="Genomic_DNA"/>
</dbReference>
<dbReference type="InterPro" id="IPR045058">
    <property type="entry name" value="GIMA/IAN/Toc"/>
</dbReference>
<evidence type="ECO:0000256" key="3">
    <source>
        <dbReference type="ARBA" id="ARBA00023134"/>
    </source>
</evidence>
<protein>
    <recommendedName>
        <fullName evidence="4">AIG1-type G domain-containing protein</fullName>
    </recommendedName>
</protein>
<dbReference type="PANTHER" id="PTHR10903:SF184">
    <property type="entry name" value="GTP-BINDING PROTEIN A"/>
    <property type="match status" value="1"/>
</dbReference>
<reference evidence="5 6" key="1">
    <citation type="submission" date="2024-04" db="EMBL/GenBank/DDBJ databases">
        <authorList>
            <consortium name="Genoscope - CEA"/>
            <person name="William W."/>
        </authorList>
    </citation>
    <scope>NUCLEOTIDE SEQUENCE [LARGE SCALE GENOMIC DNA]</scope>
</reference>
<sequence>LGNAILGNDEFESKDSPDSVTNMILVKCIQRNDFHVTVVDTPGFMGTQLKGDESKIQACEDMKKAMQVCPRNGKLAVIYVIKYGDRFTEENKSTLYILENIFGKENIWKSCIIVMTFG</sequence>
<evidence type="ECO:0000313" key="5">
    <source>
        <dbReference type="EMBL" id="CAL1529469.1"/>
    </source>
</evidence>
<name>A0AAV2H9H4_LYMST</name>
<feature type="domain" description="AIG1-type G" evidence="4">
    <location>
        <begin position="1"/>
        <end position="118"/>
    </location>
</feature>
<dbReference type="Proteomes" id="UP001497497">
    <property type="component" value="Unassembled WGS sequence"/>
</dbReference>
<feature type="non-terminal residue" evidence="5">
    <location>
        <position position="1"/>
    </location>
</feature>
<evidence type="ECO:0000256" key="2">
    <source>
        <dbReference type="ARBA" id="ARBA00022741"/>
    </source>
</evidence>
<organism evidence="5 6">
    <name type="scientific">Lymnaea stagnalis</name>
    <name type="common">Great pond snail</name>
    <name type="synonym">Helix stagnalis</name>
    <dbReference type="NCBI Taxonomy" id="6523"/>
    <lineage>
        <taxon>Eukaryota</taxon>
        <taxon>Metazoa</taxon>
        <taxon>Spiralia</taxon>
        <taxon>Lophotrochozoa</taxon>
        <taxon>Mollusca</taxon>
        <taxon>Gastropoda</taxon>
        <taxon>Heterobranchia</taxon>
        <taxon>Euthyneura</taxon>
        <taxon>Panpulmonata</taxon>
        <taxon>Hygrophila</taxon>
        <taxon>Lymnaeoidea</taxon>
        <taxon>Lymnaeidae</taxon>
        <taxon>Lymnaea</taxon>
    </lineage>
</organism>
<dbReference type="PANTHER" id="PTHR10903">
    <property type="entry name" value="GTPASE, IMAP FAMILY MEMBER-RELATED"/>
    <property type="match status" value="1"/>
</dbReference>
<dbReference type="InterPro" id="IPR027417">
    <property type="entry name" value="P-loop_NTPase"/>
</dbReference>
<dbReference type="AlphaFoldDB" id="A0AAV2H9H4"/>
<keyword evidence="2" id="KW-0547">Nucleotide-binding</keyword>
<dbReference type="PROSITE" id="PS51720">
    <property type="entry name" value="G_AIG1"/>
    <property type="match status" value="1"/>
</dbReference>
<evidence type="ECO:0000256" key="1">
    <source>
        <dbReference type="ARBA" id="ARBA00008535"/>
    </source>
</evidence>
<comment type="caution">
    <text evidence="5">The sequence shown here is derived from an EMBL/GenBank/DDBJ whole genome shotgun (WGS) entry which is preliminary data.</text>
</comment>
<comment type="similarity">
    <text evidence="1">Belongs to the TRAFAC class TrmE-Era-EngA-EngB-Septin-like GTPase superfamily. AIG1/Toc34/Toc159-like paraseptin GTPase family. IAN subfamily.</text>
</comment>
<dbReference type="Gene3D" id="3.40.50.300">
    <property type="entry name" value="P-loop containing nucleotide triphosphate hydrolases"/>
    <property type="match status" value="1"/>
</dbReference>
<dbReference type="InterPro" id="IPR006703">
    <property type="entry name" value="G_AIG1"/>
</dbReference>
<dbReference type="Pfam" id="PF04548">
    <property type="entry name" value="AIG1"/>
    <property type="match status" value="1"/>
</dbReference>
<feature type="non-terminal residue" evidence="5">
    <location>
        <position position="118"/>
    </location>
</feature>
<dbReference type="GO" id="GO:0005525">
    <property type="term" value="F:GTP binding"/>
    <property type="evidence" value="ECO:0007669"/>
    <property type="project" value="UniProtKB-KW"/>
</dbReference>
<proteinExistence type="inferred from homology"/>
<accession>A0AAV2H9H4</accession>
<gene>
    <name evidence="5" type="ORF">GSLYS_00003624001</name>
</gene>
<keyword evidence="3" id="KW-0342">GTP-binding</keyword>
<dbReference type="SUPFAM" id="SSF52540">
    <property type="entry name" value="P-loop containing nucleoside triphosphate hydrolases"/>
    <property type="match status" value="1"/>
</dbReference>